<sequence length="310" mass="34037">MGKDSRKKHKGGCRLRLSVAVASSSAARKRPVIKSSGPLNSCRRCFLSPCHEDTLPKTSKKFLKRAAFSPYRPYFIEPRNSCHIGATGSSGAFLKVKDTHLSNSEVRVGSLALNLLPSVINQPFIDKLGKSPLHIAIKRGNLNLAFELIDGGVELDCIDAAGKTPLHYAIAANNYDLVVKLLGKGASADKCTTIPLKRDAFAIALSPFQFARSHLAYLRNSTCSFDWTSIFEMIRILRALKEHIHSQNVKTTQIDDLCDQLQSSLSILPCNSALVPVNVAYNTDAEHGLRTNHALDTVDKICNLFDHLDI</sequence>
<dbReference type="EMBL" id="QTSX02007206">
    <property type="protein sequence ID" value="KAJ9049716.1"/>
    <property type="molecule type" value="Genomic_DNA"/>
</dbReference>
<organism evidence="1 2">
    <name type="scientific">Entomophthora muscae</name>
    <dbReference type="NCBI Taxonomy" id="34485"/>
    <lineage>
        <taxon>Eukaryota</taxon>
        <taxon>Fungi</taxon>
        <taxon>Fungi incertae sedis</taxon>
        <taxon>Zoopagomycota</taxon>
        <taxon>Entomophthoromycotina</taxon>
        <taxon>Entomophthoromycetes</taxon>
        <taxon>Entomophthorales</taxon>
        <taxon>Entomophthoraceae</taxon>
        <taxon>Entomophthora</taxon>
    </lineage>
</organism>
<dbReference type="Proteomes" id="UP001165960">
    <property type="component" value="Unassembled WGS sequence"/>
</dbReference>
<evidence type="ECO:0000313" key="1">
    <source>
        <dbReference type="EMBL" id="KAJ9049716.1"/>
    </source>
</evidence>
<protein>
    <submittedName>
        <fullName evidence="1">Uncharacterized protein</fullName>
    </submittedName>
</protein>
<proteinExistence type="predicted"/>
<reference evidence="1" key="1">
    <citation type="submission" date="2022-04" db="EMBL/GenBank/DDBJ databases">
        <title>Genome of the entomopathogenic fungus Entomophthora muscae.</title>
        <authorList>
            <person name="Elya C."/>
            <person name="Lovett B.R."/>
            <person name="Lee E."/>
            <person name="Macias A.M."/>
            <person name="Hajek A.E."/>
            <person name="De Bivort B.L."/>
            <person name="Kasson M.T."/>
            <person name="De Fine Licht H.H."/>
            <person name="Stajich J.E."/>
        </authorList>
    </citation>
    <scope>NUCLEOTIDE SEQUENCE</scope>
    <source>
        <strain evidence="1">Berkeley</strain>
    </source>
</reference>
<gene>
    <name evidence="1" type="ORF">DSO57_1021741</name>
</gene>
<name>A0ACC2RI60_9FUNG</name>
<accession>A0ACC2RI60</accession>
<comment type="caution">
    <text evidence="1">The sequence shown here is derived from an EMBL/GenBank/DDBJ whole genome shotgun (WGS) entry which is preliminary data.</text>
</comment>
<evidence type="ECO:0000313" key="2">
    <source>
        <dbReference type="Proteomes" id="UP001165960"/>
    </source>
</evidence>
<keyword evidence="2" id="KW-1185">Reference proteome</keyword>